<proteinExistence type="inferred from homology"/>
<dbReference type="InterPro" id="IPR018130">
    <property type="entry name" value="Ribosomal_uS2_CS"/>
</dbReference>
<dbReference type="GO" id="GO:0003735">
    <property type="term" value="F:structural constituent of ribosome"/>
    <property type="evidence" value="ECO:0007669"/>
    <property type="project" value="InterPro"/>
</dbReference>
<dbReference type="KEGG" id="tio:INP52_05280"/>
<name>A0A7S7M7J1_9ACTN</name>
<dbReference type="NCBIfam" id="TIGR01011">
    <property type="entry name" value="rpsB_bact"/>
    <property type="match status" value="1"/>
</dbReference>
<dbReference type="EMBL" id="CP063767">
    <property type="protein sequence ID" value="QOY59857.1"/>
    <property type="molecule type" value="Genomic_DNA"/>
</dbReference>
<reference evidence="8 9" key="1">
    <citation type="submission" date="2020-10" db="EMBL/GenBank/DDBJ databases">
        <title>Olsenella immobilis sp.nov., isolated from the mud in a fermentation cellar used for the production of Chinese strong-flavoured liquor.</title>
        <authorList>
            <person name="Lu L."/>
        </authorList>
    </citation>
    <scope>NUCLEOTIDE SEQUENCE [LARGE SCALE GENOMIC DNA]</scope>
    <source>
        <strain evidence="8 9">LZLJ-2</strain>
    </source>
</reference>
<dbReference type="InterPro" id="IPR023591">
    <property type="entry name" value="Ribosomal_uS2_flav_dom_sf"/>
</dbReference>
<gene>
    <name evidence="5 8" type="primary">rpsB</name>
    <name evidence="8" type="ORF">INP52_05280</name>
</gene>
<dbReference type="RefSeq" id="WP_194369688.1">
    <property type="nucleotide sequence ID" value="NZ_CP063767.1"/>
</dbReference>
<feature type="region of interest" description="Disordered" evidence="7">
    <location>
        <begin position="232"/>
        <end position="268"/>
    </location>
</feature>
<dbReference type="Proteomes" id="UP000593735">
    <property type="component" value="Chromosome"/>
</dbReference>
<dbReference type="InterPro" id="IPR005706">
    <property type="entry name" value="Ribosomal_uS2_bac/mit/plastid"/>
</dbReference>
<evidence type="ECO:0000256" key="3">
    <source>
        <dbReference type="ARBA" id="ARBA00023274"/>
    </source>
</evidence>
<dbReference type="SUPFAM" id="SSF52313">
    <property type="entry name" value="Ribosomal protein S2"/>
    <property type="match status" value="1"/>
</dbReference>
<evidence type="ECO:0000313" key="8">
    <source>
        <dbReference type="EMBL" id="QOY59857.1"/>
    </source>
</evidence>
<dbReference type="AlphaFoldDB" id="A0A7S7M7J1"/>
<dbReference type="HAMAP" id="MF_00291_B">
    <property type="entry name" value="Ribosomal_uS2_B"/>
    <property type="match status" value="1"/>
</dbReference>
<keyword evidence="3 5" id="KW-0687">Ribonucleoprotein</keyword>
<dbReference type="GO" id="GO:0022627">
    <property type="term" value="C:cytosolic small ribosomal subunit"/>
    <property type="evidence" value="ECO:0007669"/>
    <property type="project" value="TreeGrafter"/>
</dbReference>
<keyword evidence="9" id="KW-1185">Reference proteome</keyword>
<keyword evidence="2 5" id="KW-0689">Ribosomal protein</keyword>
<organism evidence="8 9">
    <name type="scientific">Thermophilibacter immobilis</name>
    <dbReference type="NCBI Taxonomy" id="2779519"/>
    <lineage>
        <taxon>Bacteria</taxon>
        <taxon>Bacillati</taxon>
        <taxon>Actinomycetota</taxon>
        <taxon>Coriobacteriia</taxon>
        <taxon>Coriobacteriales</taxon>
        <taxon>Atopobiaceae</taxon>
        <taxon>Thermophilibacter</taxon>
    </lineage>
</organism>
<dbReference type="Pfam" id="PF00318">
    <property type="entry name" value="Ribosomal_S2"/>
    <property type="match status" value="1"/>
</dbReference>
<evidence type="ECO:0000256" key="4">
    <source>
        <dbReference type="ARBA" id="ARBA00035256"/>
    </source>
</evidence>
<evidence type="ECO:0000313" key="9">
    <source>
        <dbReference type="Proteomes" id="UP000593735"/>
    </source>
</evidence>
<dbReference type="FunFam" id="1.10.287.610:FF:000001">
    <property type="entry name" value="30S ribosomal protein S2"/>
    <property type="match status" value="1"/>
</dbReference>
<evidence type="ECO:0000256" key="5">
    <source>
        <dbReference type="HAMAP-Rule" id="MF_00291"/>
    </source>
</evidence>
<dbReference type="InterPro" id="IPR001865">
    <property type="entry name" value="Ribosomal_uS2"/>
</dbReference>
<dbReference type="PRINTS" id="PR00395">
    <property type="entry name" value="RIBOSOMALS2"/>
</dbReference>
<feature type="compositionally biased region" description="Low complexity" evidence="7">
    <location>
        <begin position="232"/>
        <end position="253"/>
    </location>
</feature>
<sequence>MAKITIQTLLDAGCHYGHQTRRWDPKMKPYIFGDRNGIYILDLKQTMLGADRAYTFLKDTAAKGGTILFVGTKKQAQEPIATQAARCGMPYISQRWLGGMLTNFVTMRSRITRMEELEAMVEDGRMATLPKKEQALLGKELDKLQKNLGGVRDMTALPQAIFVVDTKREEIGVREANRLHIPVVGLLDTNSDPDVIDYGVPANDDAIRSVSLMCELAADAVLAGTGKEQITAEEMATPAAPASEAPVAEAPAPAAAPAPEAAPAPAAE</sequence>
<dbReference type="PANTHER" id="PTHR12534:SF0">
    <property type="entry name" value="SMALL RIBOSOMAL SUBUNIT PROTEIN US2M"/>
    <property type="match status" value="1"/>
</dbReference>
<evidence type="ECO:0000256" key="1">
    <source>
        <dbReference type="ARBA" id="ARBA00006242"/>
    </source>
</evidence>
<evidence type="ECO:0000256" key="7">
    <source>
        <dbReference type="SAM" id="MobiDB-lite"/>
    </source>
</evidence>
<dbReference type="CDD" id="cd01425">
    <property type="entry name" value="RPS2"/>
    <property type="match status" value="1"/>
</dbReference>
<dbReference type="Gene3D" id="3.40.50.10490">
    <property type="entry name" value="Glucose-6-phosphate isomerase like protein, domain 1"/>
    <property type="match status" value="1"/>
</dbReference>
<dbReference type="GO" id="GO:0006412">
    <property type="term" value="P:translation"/>
    <property type="evidence" value="ECO:0007669"/>
    <property type="project" value="UniProtKB-UniRule"/>
</dbReference>
<dbReference type="PROSITE" id="PS00963">
    <property type="entry name" value="RIBOSOMAL_S2_2"/>
    <property type="match status" value="1"/>
</dbReference>
<accession>A0A7S7M7J1</accession>
<dbReference type="Gene3D" id="1.10.287.610">
    <property type="entry name" value="Helix hairpin bin"/>
    <property type="match status" value="1"/>
</dbReference>
<evidence type="ECO:0000256" key="6">
    <source>
        <dbReference type="RuleBase" id="RU003631"/>
    </source>
</evidence>
<evidence type="ECO:0000256" key="2">
    <source>
        <dbReference type="ARBA" id="ARBA00022980"/>
    </source>
</evidence>
<comment type="similarity">
    <text evidence="1 5 6">Belongs to the universal ribosomal protein uS2 family.</text>
</comment>
<protein>
    <recommendedName>
        <fullName evidence="4 5">Small ribosomal subunit protein uS2</fullName>
    </recommendedName>
</protein>
<dbReference type="PANTHER" id="PTHR12534">
    <property type="entry name" value="30S RIBOSOMAL PROTEIN S2 PROKARYOTIC AND ORGANELLAR"/>
    <property type="match status" value="1"/>
</dbReference>